<keyword evidence="1" id="KW-0472">Membrane</keyword>
<dbReference type="HAMAP" id="MF_00386">
    <property type="entry name" value="UPF0161_YidD"/>
    <property type="match status" value="1"/>
</dbReference>
<dbReference type="SMART" id="SM01234">
    <property type="entry name" value="Haemolytic"/>
    <property type="match status" value="1"/>
</dbReference>
<protein>
    <recommendedName>
        <fullName evidence="1">Putative membrane protein insertion efficiency factor</fullName>
    </recommendedName>
</protein>
<keyword evidence="1" id="KW-1003">Cell membrane</keyword>
<gene>
    <name evidence="2" type="primary">yidD</name>
    <name evidence="2" type="ORF">KDD93_06120</name>
</gene>
<name>A0ABS5HIR3_9BACT</name>
<comment type="similarity">
    <text evidence="1">Belongs to the UPF0161 family.</text>
</comment>
<dbReference type="PANTHER" id="PTHR33383:SF1">
    <property type="entry name" value="MEMBRANE PROTEIN INSERTION EFFICIENCY FACTOR-RELATED"/>
    <property type="match status" value="1"/>
</dbReference>
<sequence>MKGLIVGCVRFYQAYISNLFPRSCRYYPTCSEYAIWQFKNNNFFVAFFASFMRILRCNQLFKGGIDYPIVSKEFRSFYIFKQQKFSIDFWFIPCKNSKFYVIKVLDSLKGKY</sequence>
<dbReference type="InterPro" id="IPR002696">
    <property type="entry name" value="Membr_insert_effic_factor_YidD"/>
</dbReference>
<dbReference type="EMBL" id="JAGSSW010000005">
    <property type="protein sequence ID" value="MBR8464148.1"/>
    <property type="molecule type" value="Genomic_DNA"/>
</dbReference>
<organism evidence="2 3">
    <name type="scientific">Campylobacter anatolicus</name>
    <dbReference type="NCBI Taxonomy" id="2829105"/>
    <lineage>
        <taxon>Bacteria</taxon>
        <taxon>Pseudomonadati</taxon>
        <taxon>Campylobacterota</taxon>
        <taxon>Epsilonproteobacteria</taxon>
        <taxon>Campylobacterales</taxon>
        <taxon>Campylobacteraceae</taxon>
        <taxon>Campylobacter</taxon>
    </lineage>
</organism>
<dbReference type="PANTHER" id="PTHR33383">
    <property type="entry name" value="MEMBRANE PROTEIN INSERTION EFFICIENCY FACTOR-RELATED"/>
    <property type="match status" value="1"/>
</dbReference>
<accession>A0ABS5HIR3</accession>
<evidence type="ECO:0000313" key="2">
    <source>
        <dbReference type="EMBL" id="MBR8464148.1"/>
    </source>
</evidence>
<reference evidence="2 3" key="1">
    <citation type="submission" date="2021-04" db="EMBL/GenBank/DDBJ databases">
        <title>Molecular and phenotypic characterization and identification of bacterial isolates recovered from the Anatolian ground squirrels (Spermophilus xanthoprymnus) and which have the potential to form a new species in the Campylobacter genus.</title>
        <authorList>
            <person name="Aydin F."/>
            <person name="Abay S."/>
            <person name="Kayman T."/>
            <person name="Karakaya E."/>
            <person name="Mustak H.K."/>
            <person name="Mustak I.B."/>
            <person name="Bilgin N."/>
            <person name="Duzler A."/>
            <person name="Sahin O."/>
            <person name="Guran O."/>
            <person name="Saticioglu I.B."/>
        </authorList>
    </citation>
    <scope>NUCLEOTIDE SEQUENCE [LARGE SCALE GENOMIC DNA]</scope>
    <source>
        <strain evidence="3">faydin-G24</strain>
    </source>
</reference>
<evidence type="ECO:0000313" key="3">
    <source>
        <dbReference type="Proteomes" id="UP000682951"/>
    </source>
</evidence>
<dbReference type="Proteomes" id="UP000682951">
    <property type="component" value="Unassembled WGS sequence"/>
</dbReference>
<dbReference type="RefSeq" id="WP_212141006.1">
    <property type="nucleotide sequence ID" value="NZ_JAGSSW010000005.1"/>
</dbReference>
<comment type="caution">
    <text evidence="2">The sequence shown here is derived from an EMBL/GenBank/DDBJ whole genome shotgun (WGS) entry which is preliminary data.</text>
</comment>
<dbReference type="Pfam" id="PF01809">
    <property type="entry name" value="YidD"/>
    <property type="match status" value="1"/>
</dbReference>
<proteinExistence type="inferred from homology"/>
<dbReference type="NCBIfam" id="TIGR00278">
    <property type="entry name" value="membrane protein insertion efficiency factor YidD"/>
    <property type="match status" value="1"/>
</dbReference>
<comment type="function">
    <text evidence="1">Could be involved in insertion of integral membrane proteins into the membrane.</text>
</comment>
<keyword evidence="3" id="KW-1185">Reference proteome</keyword>
<comment type="subcellular location">
    <subcellularLocation>
        <location evidence="1">Cell membrane</location>
        <topology evidence="1">Peripheral membrane protein</topology>
        <orientation evidence="1">Cytoplasmic side</orientation>
    </subcellularLocation>
</comment>
<evidence type="ECO:0000256" key="1">
    <source>
        <dbReference type="HAMAP-Rule" id="MF_00386"/>
    </source>
</evidence>